<feature type="transmembrane region" description="Helical" evidence="8">
    <location>
        <begin position="37"/>
        <end position="58"/>
    </location>
</feature>
<dbReference type="InterPro" id="IPR003667">
    <property type="entry name" value="NqrDE/RnfAE"/>
</dbReference>
<keyword evidence="7 8" id="KW-0472">Membrane</keyword>
<feature type="transmembrane region" description="Helical" evidence="8">
    <location>
        <begin position="70"/>
        <end position="91"/>
    </location>
</feature>
<dbReference type="EC" id="7.-.-.-" evidence="8"/>
<evidence type="ECO:0000256" key="6">
    <source>
        <dbReference type="ARBA" id="ARBA00022989"/>
    </source>
</evidence>
<dbReference type="PIRSF" id="PIRSF006102">
    <property type="entry name" value="NQR_DE"/>
    <property type="match status" value="1"/>
</dbReference>
<dbReference type="NCBIfam" id="TIGR01948">
    <property type="entry name" value="rnfE"/>
    <property type="match status" value="1"/>
</dbReference>
<evidence type="ECO:0000256" key="2">
    <source>
        <dbReference type="ARBA" id="ARBA00022448"/>
    </source>
</evidence>
<comment type="subunit">
    <text evidence="8">The complex is composed of six subunits: RnfA, RnfB, RnfC, RnfD, RnfE and RnfG.</text>
</comment>
<sequence>MDKLKIFKSGLLKDNPIFVQLLGMCSALAITTSAINGIGMGVAVTVVLVGSNIVISLMRKVIPDEVRIPAFIIVIATFVTIIDMFMHAYTFELYQSLGVFIPLIVVNCIILGRAESFASKNGVIDSIIDGLGMGVGFTFAIVILGAIREFLGSGAILGFQILPAAYEPMLIIILPPGAFIALGLLIGLVNNLTNKKKA</sequence>
<keyword evidence="4 8" id="KW-1278">Translocase</keyword>
<keyword evidence="10" id="KW-1185">Reference proteome</keyword>
<organism evidence="9 10">
    <name type="scientific">Sedimentibacter acidaminivorans</name>
    <dbReference type="NCBI Taxonomy" id="913099"/>
    <lineage>
        <taxon>Bacteria</taxon>
        <taxon>Bacillati</taxon>
        <taxon>Bacillota</taxon>
        <taxon>Tissierellia</taxon>
        <taxon>Sedimentibacter</taxon>
    </lineage>
</organism>
<evidence type="ECO:0000256" key="8">
    <source>
        <dbReference type="HAMAP-Rule" id="MF_00478"/>
    </source>
</evidence>
<comment type="caution">
    <text evidence="9">The sequence shown here is derived from an EMBL/GenBank/DDBJ whole genome shotgun (WGS) entry which is preliminary data.</text>
</comment>
<evidence type="ECO:0000256" key="5">
    <source>
        <dbReference type="ARBA" id="ARBA00022982"/>
    </source>
</evidence>
<gene>
    <name evidence="8" type="primary">rnfE</name>
    <name evidence="9" type="ORF">J2Z76_000768</name>
</gene>
<evidence type="ECO:0000256" key="3">
    <source>
        <dbReference type="ARBA" id="ARBA00022692"/>
    </source>
</evidence>
<dbReference type="NCBIfam" id="NF009070">
    <property type="entry name" value="PRK12405.1"/>
    <property type="match status" value="1"/>
</dbReference>
<keyword evidence="3 8" id="KW-0812">Transmembrane</keyword>
<protein>
    <recommendedName>
        <fullName evidence="8">Ion-translocating oxidoreductase complex subunit E</fullName>
        <ecNumber evidence="8">7.-.-.-</ecNumber>
    </recommendedName>
    <alternativeName>
        <fullName evidence="8">Rnf electron transport complex subunit E</fullName>
    </alternativeName>
</protein>
<evidence type="ECO:0000313" key="9">
    <source>
        <dbReference type="EMBL" id="MBP1924911.1"/>
    </source>
</evidence>
<proteinExistence type="inferred from homology"/>
<comment type="similarity">
    <text evidence="8">Belongs to the NqrDE/RnfAE family.</text>
</comment>
<evidence type="ECO:0000256" key="4">
    <source>
        <dbReference type="ARBA" id="ARBA00022967"/>
    </source>
</evidence>
<dbReference type="EMBL" id="JAGGKS010000002">
    <property type="protein sequence ID" value="MBP1924911.1"/>
    <property type="molecule type" value="Genomic_DNA"/>
</dbReference>
<dbReference type="Pfam" id="PF02508">
    <property type="entry name" value="Rnf-Nqr"/>
    <property type="match status" value="1"/>
</dbReference>
<feature type="transmembrane region" description="Helical" evidence="8">
    <location>
        <begin position="97"/>
        <end position="114"/>
    </location>
</feature>
<keyword evidence="8" id="KW-1003">Cell membrane</keyword>
<dbReference type="HAMAP" id="MF_00478">
    <property type="entry name" value="RsxE_RnfE"/>
    <property type="match status" value="1"/>
</dbReference>
<evidence type="ECO:0000313" key="10">
    <source>
        <dbReference type="Proteomes" id="UP001519342"/>
    </source>
</evidence>
<dbReference type="InterPro" id="IPR010968">
    <property type="entry name" value="RnfE"/>
</dbReference>
<accession>A0ABS4GB47</accession>
<keyword evidence="2 8" id="KW-0813">Transport</keyword>
<dbReference type="PANTHER" id="PTHR30586">
    <property type="entry name" value="ELECTRON TRANSPORT COMPLEX PROTEIN RNFE"/>
    <property type="match status" value="1"/>
</dbReference>
<feature type="transmembrane region" description="Helical" evidence="8">
    <location>
        <begin position="126"/>
        <end position="148"/>
    </location>
</feature>
<evidence type="ECO:0000256" key="1">
    <source>
        <dbReference type="ARBA" id="ARBA00004127"/>
    </source>
</evidence>
<feature type="transmembrane region" description="Helical" evidence="8">
    <location>
        <begin position="168"/>
        <end position="189"/>
    </location>
</feature>
<comment type="function">
    <text evidence="8">Part of a membrane-bound complex that couples electron transfer with translocation of ions across the membrane.</text>
</comment>
<dbReference type="Proteomes" id="UP001519342">
    <property type="component" value="Unassembled WGS sequence"/>
</dbReference>
<name>A0ABS4GB47_9FIRM</name>
<comment type="subcellular location">
    <subcellularLocation>
        <location evidence="8">Cell membrane</location>
        <topology evidence="8">Multi-pass membrane protein</topology>
    </subcellularLocation>
    <subcellularLocation>
        <location evidence="1">Endomembrane system</location>
        <topology evidence="1">Multi-pass membrane protein</topology>
    </subcellularLocation>
</comment>
<evidence type="ECO:0000256" key="7">
    <source>
        <dbReference type="ARBA" id="ARBA00023136"/>
    </source>
</evidence>
<keyword evidence="6 8" id="KW-1133">Transmembrane helix</keyword>
<dbReference type="RefSeq" id="WP_209510671.1">
    <property type="nucleotide sequence ID" value="NZ_JAGGKS010000002.1"/>
</dbReference>
<keyword evidence="5 8" id="KW-0249">Electron transport</keyword>
<dbReference type="PANTHER" id="PTHR30586:SF0">
    <property type="entry name" value="ION-TRANSLOCATING OXIDOREDUCTASE COMPLEX SUBUNIT E"/>
    <property type="match status" value="1"/>
</dbReference>
<reference evidence="9 10" key="1">
    <citation type="submission" date="2021-03" db="EMBL/GenBank/DDBJ databases">
        <title>Genomic Encyclopedia of Type Strains, Phase IV (KMG-IV): sequencing the most valuable type-strain genomes for metagenomic binning, comparative biology and taxonomic classification.</title>
        <authorList>
            <person name="Goeker M."/>
        </authorList>
    </citation>
    <scope>NUCLEOTIDE SEQUENCE [LARGE SCALE GENOMIC DNA]</scope>
    <source>
        <strain evidence="9 10">DSM 24004</strain>
    </source>
</reference>